<proteinExistence type="inferred from homology"/>
<comment type="caution">
    <text evidence="3">The sequence shown here is derived from an EMBL/GenBank/DDBJ whole genome shotgun (WGS) entry which is preliminary data.</text>
</comment>
<gene>
    <name evidence="3" type="primary">cctO-6</name>
    <name evidence="3" type="ORF">C8034_v010455</name>
</gene>
<name>A0A4R8TLG6_9PEZI</name>
<dbReference type="Pfam" id="PF11807">
    <property type="entry name" value="UstYa"/>
    <property type="match status" value="1"/>
</dbReference>
<dbReference type="PANTHER" id="PTHR33365">
    <property type="entry name" value="YALI0B05434P"/>
    <property type="match status" value="1"/>
</dbReference>
<dbReference type="Proteomes" id="UP000295604">
    <property type="component" value="Unassembled WGS sequence"/>
</dbReference>
<reference evidence="3 4" key="1">
    <citation type="submission" date="2018-11" db="EMBL/GenBank/DDBJ databases">
        <title>Genome sequence and assembly of Colletotrichum sidae.</title>
        <authorList>
            <person name="Gan P."/>
            <person name="Shirasu K."/>
        </authorList>
    </citation>
    <scope>NUCLEOTIDE SEQUENCE [LARGE SCALE GENOMIC DNA]</scope>
    <source>
        <strain evidence="3 4">CBS 518.97</strain>
    </source>
</reference>
<comment type="pathway">
    <text evidence="1">Mycotoxin biosynthesis.</text>
</comment>
<dbReference type="PANTHER" id="PTHR33365:SF4">
    <property type="entry name" value="CYCLOCHLOROTINE BIOSYNTHESIS PROTEIN O"/>
    <property type="match status" value="1"/>
</dbReference>
<evidence type="ECO:0000256" key="2">
    <source>
        <dbReference type="ARBA" id="ARBA00035112"/>
    </source>
</evidence>
<evidence type="ECO:0000256" key="1">
    <source>
        <dbReference type="ARBA" id="ARBA00004685"/>
    </source>
</evidence>
<dbReference type="InterPro" id="IPR021765">
    <property type="entry name" value="UstYa-like"/>
</dbReference>
<keyword evidence="4" id="KW-1185">Reference proteome</keyword>
<comment type="similarity">
    <text evidence="2">Belongs to the ustYa family.</text>
</comment>
<protein>
    <submittedName>
        <fullName evidence="3">Cyclochlorotine biosynthesis protein O</fullName>
    </submittedName>
</protein>
<accession>A0A4R8TLG6</accession>
<dbReference type="AlphaFoldDB" id="A0A4R8TLG6"/>
<evidence type="ECO:0000313" key="4">
    <source>
        <dbReference type="Proteomes" id="UP000295604"/>
    </source>
</evidence>
<dbReference type="EMBL" id="QAPF01000052">
    <property type="protein sequence ID" value="TEA19128.1"/>
    <property type="molecule type" value="Genomic_DNA"/>
</dbReference>
<sequence length="212" mass="23880">MAGRYFQLDAALGAKDAEDEAFLAPVHEVFEYEDVQFDNAFWQPSPYKGKPTPELEAKWQELWYYGSFDLPDSYLPALNKSADGVGGDAWARTASGSLLAGLEVFHNLHCLNLVRQYVHRDEYDYSSDPAFHGDAELVRAHVDHCIEALRIRLQCASDVTPFLHTSGSKGNQPDFNSQHRCPKYDRIIDWAKKRQIMVETTGAKGGHGHHGK</sequence>
<organism evidence="3 4">
    <name type="scientific">Colletotrichum sidae</name>
    <dbReference type="NCBI Taxonomy" id="1347389"/>
    <lineage>
        <taxon>Eukaryota</taxon>
        <taxon>Fungi</taxon>
        <taxon>Dikarya</taxon>
        <taxon>Ascomycota</taxon>
        <taxon>Pezizomycotina</taxon>
        <taxon>Sordariomycetes</taxon>
        <taxon>Hypocreomycetidae</taxon>
        <taxon>Glomerellales</taxon>
        <taxon>Glomerellaceae</taxon>
        <taxon>Colletotrichum</taxon>
        <taxon>Colletotrichum orbiculare species complex</taxon>
    </lineage>
</organism>
<evidence type="ECO:0000313" key="3">
    <source>
        <dbReference type="EMBL" id="TEA19128.1"/>
    </source>
</evidence>
<dbReference type="GO" id="GO:0043386">
    <property type="term" value="P:mycotoxin biosynthetic process"/>
    <property type="evidence" value="ECO:0007669"/>
    <property type="project" value="InterPro"/>
</dbReference>